<organism evidence="1 2">
    <name type="scientific">Romanomermis culicivorax</name>
    <name type="common">Nematode worm</name>
    <dbReference type="NCBI Taxonomy" id="13658"/>
    <lineage>
        <taxon>Eukaryota</taxon>
        <taxon>Metazoa</taxon>
        <taxon>Ecdysozoa</taxon>
        <taxon>Nematoda</taxon>
        <taxon>Enoplea</taxon>
        <taxon>Dorylaimia</taxon>
        <taxon>Mermithida</taxon>
        <taxon>Mermithoidea</taxon>
        <taxon>Mermithidae</taxon>
        <taxon>Romanomermis</taxon>
    </lineage>
</organism>
<dbReference type="Proteomes" id="UP000887565">
    <property type="component" value="Unplaced"/>
</dbReference>
<reference evidence="2" key="1">
    <citation type="submission" date="2022-11" db="UniProtKB">
        <authorList>
            <consortium name="WormBaseParasite"/>
        </authorList>
    </citation>
    <scope>IDENTIFICATION</scope>
</reference>
<dbReference type="WBParaSite" id="nRc.2.0.1.t33877-RA">
    <property type="protein sequence ID" value="nRc.2.0.1.t33877-RA"/>
    <property type="gene ID" value="nRc.2.0.1.g33877"/>
</dbReference>
<sequence length="140" mass="15802">MISGTHGKPTANPFGFSDYPPKDYYDHPQLGYKLPCTSHHKEDSRIKTIVDNMHPLTINGAQTNKPLLRIFIRLENEFGYDASNHIKMSALCQLTRNTPSDMIQDMTGYEDAKNFLMSQLAPDCNQMTLNPELASITPEV</sequence>
<dbReference type="AlphaFoldDB" id="A0A915K7K7"/>
<name>A0A915K7K7_ROMCU</name>
<evidence type="ECO:0000313" key="2">
    <source>
        <dbReference type="WBParaSite" id="nRc.2.0.1.t33877-RA"/>
    </source>
</evidence>
<protein>
    <submittedName>
        <fullName evidence="2">Uncharacterized protein</fullName>
    </submittedName>
</protein>
<accession>A0A915K7K7</accession>
<proteinExistence type="predicted"/>
<keyword evidence="1" id="KW-1185">Reference proteome</keyword>
<evidence type="ECO:0000313" key="1">
    <source>
        <dbReference type="Proteomes" id="UP000887565"/>
    </source>
</evidence>